<reference evidence="1 2" key="1">
    <citation type="journal article" date="2009" name="Appl. Environ. Microbiol.">
        <title>Metabolic versatility and indigenous origin of the archaeon Thermococcus sibiricus, isolated from a siberian oil reservoir, as revealed by genome analysis.</title>
        <authorList>
            <person name="Mardanov A.V."/>
            <person name="Ravin N.V."/>
            <person name="Svetlitchnyi V.A."/>
            <person name="Beletsky A.V."/>
            <person name="Miroshnichenko M.L."/>
            <person name="Bonch-Osmolovskaya E.A."/>
            <person name="Skryabin K.G."/>
        </authorList>
    </citation>
    <scope>NUCLEOTIDE SEQUENCE [LARGE SCALE GENOMIC DNA]</scope>
    <source>
        <strain evidence="2">DSM 12597 / MM 739</strain>
    </source>
</reference>
<dbReference type="Proteomes" id="UP000009079">
    <property type="component" value="Chromosome"/>
</dbReference>
<keyword evidence="2" id="KW-1185">Reference proteome</keyword>
<dbReference type="AlphaFoldDB" id="C6A127"/>
<dbReference type="EMBL" id="CP001463">
    <property type="protein sequence ID" value="ACS89322.1"/>
    <property type="molecule type" value="Genomic_DNA"/>
</dbReference>
<proteinExistence type="predicted"/>
<organism evidence="1 2">
    <name type="scientific">Thermococcus sibiricus (strain DSM 12597 / MM 739)</name>
    <dbReference type="NCBI Taxonomy" id="604354"/>
    <lineage>
        <taxon>Archaea</taxon>
        <taxon>Methanobacteriati</taxon>
        <taxon>Methanobacteriota</taxon>
        <taxon>Thermococci</taxon>
        <taxon>Thermococcales</taxon>
        <taxon>Thermococcaceae</taxon>
        <taxon>Thermococcus</taxon>
    </lineage>
</organism>
<dbReference type="HOGENOM" id="CLU_3338697_0_0_2"/>
<name>C6A127_THESM</name>
<dbReference type="STRING" id="604354.TSIB_0255"/>
<accession>C6A127</accession>
<sequence length="37" mass="4543">MEVIIFQNFSEEEKISFQSYFKKFSKIWGIEDESKSY</sequence>
<evidence type="ECO:0000313" key="2">
    <source>
        <dbReference type="Proteomes" id="UP000009079"/>
    </source>
</evidence>
<dbReference type="KEGG" id="tsi:TSIB_0255"/>
<evidence type="ECO:0000313" key="1">
    <source>
        <dbReference type="EMBL" id="ACS89322.1"/>
    </source>
</evidence>
<gene>
    <name evidence="1" type="ordered locus">TSIB_0255</name>
</gene>
<protein>
    <submittedName>
        <fullName evidence="1">Uncharacterized protein</fullName>
    </submittedName>
</protein>